<reference evidence="7 8" key="1">
    <citation type="journal article" date="2019" name="Emerg. Microbes Infect.">
        <title>Comprehensive subspecies identification of 175 nontuberculous mycobacteria species based on 7547 genomic profiles.</title>
        <authorList>
            <person name="Matsumoto Y."/>
            <person name="Kinjo T."/>
            <person name="Motooka D."/>
            <person name="Nabeya D."/>
            <person name="Jung N."/>
            <person name="Uechi K."/>
            <person name="Horii T."/>
            <person name="Iida T."/>
            <person name="Fujita J."/>
            <person name="Nakamura S."/>
        </authorList>
    </citation>
    <scope>NUCLEOTIDE SEQUENCE [LARGE SCALE GENOMIC DNA]</scope>
    <source>
        <strain evidence="7 8">JCM 17324</strain>
    </source>
</reference>
<accession>A0ABM7JBX9</accession>
<organism evidence="7 8">
    <name type="scientific">Mycobacterium marseillense</name>
    <dbReference type="NCBI Taxonomy" id="701042"/>
    <lineage>
        <taxon>Bacteria</taxon>
        <taxon>Bacillati</taxon>
        <taxon>Actinomycetota</taxon>
        <taxon>Actinomycetes</taxon>
        <taxon>Mycobacteriales</taxon>
        <taxon>Mycobacteriaceae</taxon>
        <taxon>Mycobacterium</taxon>
        <taxon>Mycobacterium avium complex (MAC)</taxon>
    </lineage>
</organism>
<evidence type="ECO:0000313" key="8">
    <source>
        <dbReference type="Proteomes" id="UP000466831"/>
    </source>
</evidence>
<dbReference type="Proteomes" id="UP000466831">
    <property type="component" value="Chromosome"/>
</dbReference>
<dbReference type="PANTHER" id="PTHR43365">
    <property type="entry name" value="BLR7806 PROTEIN"/>
    <property type="match status" value="1"/>
</dbReference>
<sequence length="448" mass="47201">MAHVTAAVARIASLIWRRWFSATERRITIAGDLSRSRRTEFAIDAWILDAVRTPRGRGRPDGGLHAVHPQALLARCLTALAARADFDPVDVDDVIAGNGILSGDHGDDIARLSVLLAGWPETVPGMTLSRFCGSGQQAVTVAAASIAAGGEDLVVAGGVESMSRWGVTAGVPTIDGNNPDLRAVYPTVPQGISADLIATLEGFTRDAVDAYAARSQTRAAVAIEERRFDRSLVDVATPDGPVDRDEHPRPGTTVETLSRLKPAFEAMGAACADGEQRTFDEICLERYPGLGRIDHVHHAGNSSGVVDGAAAVLLASSNWMHSHRVTPRAQVRATATIGSEPIIMLTAPGPAAQRCLERAGMTVADIDLWEINEAFAAVPLKTMRDLDLDPDVVNVNGGAIALGHPIGATGAMLIGTVLDELERRDLTTGLVTMCTGGGMGTATIIERV</sequence>
<dbReference type="NCBIfam" id="NF006090">
    <property type="entry name" value="PRK08242.1"/>
    <property type="match status" value="1"/>
</dbReference>
<dbReference type="InterPro" id="IPR016039">
    <property type="entry name" value="Thiolase-like"/>
</dbReference>
<dbReference type="Pfam" id="PF02803">
    <property type="entry name" value="Thiolase_C"/>
    <property type="match status" value="1"/>
</dbReference>
<evidence type="ECO:0000256" key="1">
    <source>
        <dbReference type="ARBA" id="ARBA00010982"/>
    </source>
</evidence>
<evidence type="ECO:0000256" key="4">
    <source>
        <dbReference type="RuleBase" id="RU003557"/>
    </source>
</evidence>
<dbReference type="PANTHER" id="PTHR43365:SF1">
    <property type="entry name" value="ACETYL-COA C-ACYLTRANSFERASE"/>
    <property type="match status" value="1"/>
</dbReference>
<dbReference type="PIRSF" id="PIRSF000429">
    <property type="entry name" value="Ac-CoA_Ac_transf"/>
    <property type="match status" value="1"/>
</dbReference>
<keyword evidence="2 4" id="KW-0808">Transferase</keyword>
<keyword evidence="8" id="KW-1185">Reference proteome</keyword>
<dbReference type="PROSITE" id="PS00099">
    <property type="entry name" value="THIOLASE_3"/>
    <property type="match status" value="1"/>
</dbReference>
<dbReference type="SUPFAM" id="SSF53901">
    <property type="entry name" value="Thiolase-like"/>
    <property type="match status" value="2"/>
</dbReference>
<comment type="similarity">
    <text evidence="1 4">Belongs to the thiolase-like superfamily. Thiolase family.</text>
</comment>
<feature type="domain" description="Thiolase C-terminal" evidence="6">
    <location>
        <begin position="326"/>
        <end position="447"/>
    </location>
</feature>
<dbReference type="NCBIfam" id="TIGR01930">
    <property type="entry name" value="AcCoA-C-Actrans"/>
    <property type="match status" value="1"/>
</dbReference>
<evidence type="ECO:0000313" key="7">
    <source>
        <dbReference type="EMBL" id="BBY11445.1"/>
    </source>
</evidence>
<evidence type="ECO:0000256" key="3">
    <source>
        <dbReference type="ARBA" id="ARBA00023315"/>
    </source>
</evidence>
<dbReference type="Gene3D" id="3.40.47.10">
    <property type="match status" value="2"/>
</dbReference>
<dbReference type="InterPro" id="IPR020610">
    <property type="entry name" value="Thiolase_AS"/>
</dbReference>
<dbReference type="CDD" id="cd00751">
    <property type="entry name" value="thiolase"/>
    <property type="match status" value="1"/>
</dbReference>
<gene>
    <name evidence="7" type="primary">fadA_1</name>
    <name evidence="7" type="ORF">MMARJ_21850</name>
</gene>
<evidence type="ECO:0000259" key="5">
    <source>
        <dbReference type="Pfam" id="PF00108"/>
    </source>
</evidence>
<keyword evidence="3 4" id="KW-0012">Acyltransferase</keyword>
<name>A0ABM7JBX9_9MYCO</name>
<proteinExistence type="inferred from homology"/>
<dbReference type="Pfam" id="PF00108">
    <property type="entry name" value="Thiolase_N"/>
    <property type="match status" value="1"/>
</dbReference>
<dbReference type="InterPro" id="IPR020616">
    <property type="entry name" value="Thiolase_N"/>
</dbReference>
<evidence type="ECO:0000256" key="2">
    <source>
        <dbReference type="ARBA" id="ARBA00022679"/>
    </source>
</evidence>
<feature type="domain" description="Thiolase N-terminal" evidence="5">
    <location>
        <begin position="47"/>
        <end position="271"/>
    </location>
</feature>
<dbReference type="InterPro" id="IPR002155">
    <property type="entry name" value="Thiolase"/>
</dbReference>
<protein>
    <submittedName>
        <fullName evidence="7">Acetyl-CoA acetyltransferase</fullName>
    </submittedName>
</protein>
<dbReference type="EMBL" id="AP022584">
    <property type="protein sequence ID" value="BBY11445.1"/>
    <property type="molecule type" value="Genomic_DNA"/>
</dbReference>
<evidence type="ECO:0000259" key="6">
    <source>
        <dbReference type="Pfam" id="PF02803"/>
    </source>
</evidence>
<dbReference type="InterPro" id="IPR020617">
    <property type="entry name" value="Thiolase_C"/>
</dbReference>
<dbReference type="PROSITE" id="PS00737">
    <property type="entry name" value="THIOLASE_2"/>
    <property type="match status" value="1"/>
</dbReference>
<dbReference type="InterPro" id="IPR020613">
    <property type="entry name" value="Thiolase_CS"/>
</dbReference>